<dbReference type="EMBL" id="SMBK01000017">
    <property type="protein sequence ID" value="TCU33140.1"/>
    <property type="molecule type" value="Genomic_DNA"/>
</dbReference>
<comment type="caution">
    <text evidence="1">The sequence shown here is derived from an EMBL/GenBank/DDBJ whole genome shotgun (WGS) entry which is preliminary data.</text>
</comment>
<evidence type="ECO:0000313" key="2">
    <source>
        <dbReference type="Proteomes" id="UP000295507"/>
    </source>
</evidence>
<protein>
    <submittedName>
        <fullName evidence="1">Uncharacterized protein</fullName>
    </submittedName>
</protein>
<reference evidence="1 2" key="1">
    <citation type="submission" date="2019-03" db="EMBL/GenBank/DDBJ databases">
        <title>Genomic Encyclopedia of Type Strains, Phase IV (KMG-V): Genome sequencing to study the core and pangenomes of soil and plant-associated prokaryotes.</title>
        <authorList>
            <person name="Whitman W."/>
        </authorList>
    </citation>
    <scope>NUCLEOTIDE SEQUENCE [LARGE SCALE GENOMIC DNA]</scope>
    <source>
        <strain evidence="1 2">IE4868</strain>
    </source>
</reference>
<evidence type="ECO:0000313" key="1">
    <source>
        <dbReference type="EMBL" id="TCU33140.1"/>
    </source>
</evidence>
<dbReference type="Proteomes" id="UP000295507">
    <property type="component" value="Unassembled WGS sequence"/>
</dbReference>
<gene>
    <name evidence="1" type="ORF">EV129_117137</name>
</gene>
<proteinExistence type="predicted"/>
<sequence>MAVGSLGLLIAATIWLWPSDLTAGAFQLNALGVFGFLASIGGLARATLPGVKLIGDGEING</sequence>
<name>A0A4R3RCG0_9HYPH</name>
<dbReference type="RefSeq" id="WP_132553304.1">
    <property type="nucleotide sequence ID" value="NZ_SMBK01000017.1"/>
</dbReference>
<accession>A0A4R3RCG0</accession>
<dbReference type="AlphaFoldDB" id="A0A4R3RCG0"/>
<organism evidence="1 2">
    <name type="scientific">Rhizobium azibense</name>
    <dbReference type="NCBI Taxonomy" id="1136135"/>
    <lineage>
        <taxon>Bacteria</taxon>
        <taxon>Pseudomonadati</taxon>
        <taxon>Pseudomonadota</taxon>
        <taxon>Alphaproteobacteria</taxon>
        <taxon>Hyphomicrobiales</taxon>
        <taxon>Rhizobiaceae</taxon>
        <taxon>Rhizobium/Agrobacterium group</taxon>
        <taxon>Rhizobium</taxon>
    </lineage>
</organism>